<gene>
    <name evidence="4" type="ORF">BJ095_13421</name>
</gene>
<comment type="caution">
    <text evidence="4">The sequence shown here is derived from an EMBL/GenBank/DDBJ whole genome shotgun (WGS) entry which is preliminary data.</text>
</comment>
<proteinExistence type="inferred from homology"/>
<dbReference type="Pfam" id="PF02230">
    <property type="entry name" value="Abhydrolase_2"/>
    <property type="match status" value="1"/>
</dbReference>
<reference evidence="4 5" key="1">
    <citation type="submission" date="2018-06" db="EMBL/GenBank/DDBJ databases">
        <title>Genomic Encyclopedia of Archaeal and Bacterial Type Strains, Phase II (KMG-II): from individual species to whole genera.</title>
        <authorList>
            <person name="Goeker M."/>
        </authorList>
    </citation>
    <scope>NUCLEOTIDE SEQUENCE [LARGE SCALE GENOMIC DNA]</scope>
    <source>
        <strain evidence="4 5">KACC 16626</strain>
    </source>
</reference>
<comment type="similarity">
    <text evidence="1">Belongs to the AB hydrolase superfamily. AB hydrolase 2 family.</text>
</comment>
<dbReference type="OrthoDB" id="9795555at2"/>
<dbReference type="GO" id="GO:0016787">
    <property type="term" value="F:hydrolase activity"/>
    <property type="evidence" value="ECO:0007669"/>
    <property type="project" value="UniProtKB-KW"/>
</dbReference>
<dbReference type="EMBL" id="QJTJ01000034">
    <property type="protein sequence ID" value="PYF03065.1"/>
    <property type="molecule type" value="Genomic_DNA"/>
</dbReference>
<dbReference type="PANTHER" id="PTHR10655">
    <property type="entry name" value="LYSOPHOSPHOLIPASE-RELATED"/>
    <property type="match status" value="1"/>
</dbReference>
<accession>A0A318TMI0</accession>
<dbReference type="RefSeq" id="WP_107935442.1">
    <property type="nucleotide sequence ID" value="NZ_CP085009.1"/>
</dbReference>
<dbReference type="Gene3D" id="3.40.50.1820">
    <property type="entry name" value="alpha/beta hydrolase"/>
    <property type="match status" value="1"/>
</dbReference>
<dbReference type="AlphaFoldDB" id="A0A318TMI0"/>
<dbReference type="SUPFAM" id="SSF53474">
    <property type="entry name" value="alpha/beta-Hydrolases"/>
    <property type="match status" value="1"/>
</dbReference>
<protein>
    <submittedName>
        <fullName evidence="4">Phospholipase/carboxylesterase</fullName>
    </submittedName>
</protein>
<name>A0A318TMI0_9BACL</name>
<sequence length="216" mass="24405">MKSPYTFKHIPPTNISGELQGAIFLFHGLGSNEEDLLQLVEEFKGQCHIFSLRGPITHAPGFAFYTFEEEGKPTREVFDKVITFSQSFILEAIEEFNIDINKIFLVGFNQGAAVVETLTLTLGNLITATVALSGYLPEFVMNEYKKAPVDRTKIFISHGEYDYDFPIQWGEASKNYFEELEVQVTFKTYPDGHGVTPENLKDMVAFIAENLVDKVN</sequence>
<dbReference type="InterPro" id="IPR050565">
    <property type="entry name" value="LYPA1-2/EST-like"/>
</dbReference>
<organism evidence="4 5">
    <name type="scientific">Ureibacillus chungkukjangi</name>
    <dbReference type="NCBI Taxonomy" id="1202712"/>
    <lineage>
        <taxon>Bacteria</taxon>
        <taxon>Bacillati</taxon>
        <taxon>Bacillota</taxon>
        <taxon>Bacilli</taxon>
        <taxon>Bacillales</taxon>
        <taxon>Caryophanaceae</taxon>
        <taxon>Ureibacillus</taxon>
    </lineage>
</organism>
<dbReference type="Proteomes" id="UP000247416">
    <property type="component" value="Unassembled WGS sequence"/>
</dbReference>
<evidence type="ECO:0000256" key="1">
    <source>
        <dbReference type="ARBA" id="ARBA00006499"/>
    </source>
</evidence>
<evidence type="ECO:0000313" key="5">
    <source>
        <dbReference type="Proteomes" id="UP000247416"/>
    </source>
</evidence>
<feature type="domain" description="Phospholipase/carboxylesterase/thioesterase" evidence="3">
    <location>
        <begin position="20"/>
        <end position="209"/>
    </location>
</feature>
<evidence type="ECO:0000259" key="3">
    <source>
        <dbReference type="Pfam" id="PF02230"/>
    </source>
</evidence>
<evidence type="ECO:0000313" key="4">
    <source>
        <dbReference type="EMBL" id="PYF03065.1"/>
    </source>
</evidence>
<dbReference type="InterPro" id="IPR003140">
    <property type="entry name" value="PLipase/COase/thioEstase"/>
</dbReference>
<keyword evidence="5" id="KW-1185">Reference proteome</keyword>
<dbReference type="InterPro" id="IPR029058">
    <property type="entry name" value="AB_hydrolase_fold"/>
</dbReference>
<dbReference type="PANTHER" id="PTHR10655:SF17">
    <property type="entry name" value="LYSOPHOSPHOLIPASE-LIKE PROTEIN 1"/>
    <property type="match status" value="1"/>
</dbReference>
<evidence type="ECO:0000256" key="2">
    <source>
        <dbReference type="ARBA" id="ARBA00022801"/>
    </source>
</evidence>
<keyword evidence="2" id="KW-0378">Hydrolase</keyword>